<keyword evidence="1" id="KW-0472">Membrane</keyword>
<keyword evidence="3" id="KW-1185">Reference proteome</keyword>
<accession>A0A6S7DR64</accession>
<feature type="transmembrane region" description="Helical" evidence="1">
    <location>
        <begin position="57"/>
        <end position="77"/>
    </location>
</feature>
<sequence length="123" mass="12571">MAEPSTVTGAAMATTLISGAAIAQILPLVDANAVFGAVIGAALVASTKKDLTAWKRFVSFLLSALCGYGGAGEIVARELAKETFLPALIGALVIVPLALKLLAMVPDIDLGGLLRLPRNGEKK</sequence>
<evidence type="ECO:0000313" key="3">
    <source>
        <dbReference type="Proteomes" id="UP000494117"/>
    </source>
</evidence>
<feature type="transmembrane region" description="Helical" evidence="1">
    <location>
        <begin position="20"/>
        <end position="45"/>
    </location>
</feature>
<reference evidence="2 3" key="1">
    <citation type="submission" date="2020-04" db="EMBL/GenBank/DDBJ databases">
        <authorList>
            <person name="De Canck E."/>
        </authorList>
    </citation>
    <scope>NUCLEOTIDE SEQUENCE [LARGE SCALE GENOMIC DNA]</scope>
    <source>
        <strain evidence="2 3">LMG 26858</strain>
    </source>
</reference>
<evidence type="ECO:0000256" key="1">
    <source>
        <dbReference type="SAM" id="Phobius"/>
    </source>
</evidence>
<dbReference type="Pfam" id="PF16931">
    <property type="entry name" value="Phage_holin_8"/>
    <property type="match status" value="1"/>
</dbReference>
<dbReference type="AlphaFoldDB" id="A0A6S7DR64"/>
<evidence type="ECO:0008006" key="4">
    <source>
        <dbReference type="Google" id="ProtNLM"/>
    </source>
</evidence>
<name>A0A6S7DR64_9BURK</name>
<dbReference type="EMBL" id="CADILG010000009">
    <property type="protein sequence ID" value="CAB3850022.1"/>
    <property type="molecule type" value="Genomic_DNA"/>
</dbReference>
<keyword evidence="1" id="KW-1133">Transmembrane helix</keyword>
<proteinExistence type="predicted"/>
<gene>
    <name evidence="2" type="ORF">LMG26858_01658</name>
</gene>
<protein>
    <recommendedName>
        <fullName evidence="4">Phage holin</fullName>
    </recommendedName>
</protein>
<dbReference type="InterPro" id="IPR032637">
    <property type="entry name" value="Phage_holin-like"/>
</dbReference>
<dbReference type="Proteomes" id="UP000494117">
    <property type="component" value="Unassembled WGS sequence"/>
</dbReference>
<organism evidence="2 3">
    <name type="scientific">Achromobacter anxifer</name>
    <dbReference type="NCBI Taxonomy" id="1287737"/>
    <lineage>
        <taxon>Bacteria</taxon>
        <taxon>Pseudomonadati</taxon>
        <taxon>Pseudomonadota</taxon>
        <taxon>Betaproteobacteria</taxon>
        <taxon>Burkholderiales</taxon>
        <taxon>Alcaligenaceae</taxon>
        <taxon>Achromobacter</taxon>
    </lineage>
</organism>
<dbReference type="RefSeq" id="WP_175206577.1">
    <property type="nucleotide sequence ID" value="NZ_CADILG010000009.1"/>
</dbReference>
<evidence type="ECO:0000313" key="2">
    <source>
        <dbReference type="EMBL" id="CAB3850022.1"/>
    </source>
</evidence>
<feature type="transmembrane region" description="Helical" evidence="1">
    <location>
        <begin position="83"/>
        <end position="105"/>
    </location>
</feature>
<keyword evidence="1" id="KW-0812">Transmembrane</keyword>